<proteinExistence type="predicted"/>
<evidence type="ECO:0000256" key="1">
    <source>
        <dbReference type="SAM" id="MobiDB-lite"/>
    </source>
</evidence>
<organism evidence="2 3">
    <name type="scientific">Saccharothrix mutabilis subsp. mutabilis</name>
    <dbReference type="NCBI Taxonomy" id="66855"/>
    <lineage>
        <taxon>Bacteria</taxon>
        <taxon>Bacillati</taxon>
        <taxon>Actinomycetota</taxon>
        <taxon>Actinomycetes</taxon>
        <taxon>Pseudonocardiales</taxon>
        <taxon>Pseudonocardiaceae</taxon>
        <taxon>Saccharothrix</taxon>
    </lineage>
</organism>
<name>A0ABN0TB45_9PSEU</name>
<gene>
    <name evidence="2" type="ORF">GCM10010492_13620</name>
</gene>
<sequence length="61" mass="6543">MPTGTEPRTTGPAPVTDRDDRGCPGESRVCPILRTVLDAHDRERAEVNLVALARLAAPLHA</sequence>
<feature type="region of interest" description="Disordered" evidence="1">
    <location>
        <begin position="1"/>
        <end position="25"/>
    </location>
</feature>
<protein>
    <submittedName>
        <fullName evidence="2">Uncharacterized protein</fullName>
    </submittedName>
</protein>
<reference evidence="2 3" key="1">
    <citation type="journal article" date="2019" name="Int. J. Syst. Evol. Microbiol.">
        <title>The Global Catalogue of Microorganisms (GCM) 10K type strain sequencing project: providing services to taxonomists for standard genome sequencing and annotation.</title>
        <authorList>
            <consortium name="The Broad Institute Genomics Platform"/>
            <consortium name="The Broad Institute Genome Sequencing Center for Infectious Disease"/>
            <person name="Wu L."/>
            <person name="Ma J."/>
        </authorList>
    </citation>
    <scope>NUCLEOTIDE SEQUENCE [LARGE SCALE GENOMIC DNA]</scope>
    <source>
        <strain evidence="2 3">JCM 3380</strain>
    </source>
</reference>
<dbReference type="EMBL" id="BAAABU010000002">
    <property type="protein sequence ID" value="GAA0217090.1"/>
    <property type="molecule type" value="Genomic_DNA"/>
</dbReference>
<dbReference type="Proteomes" id="UP001500416">
    <property type="component" value="Unassembled WGS sequence"/>
</dbReference>
<evidence type="ECO:0000313" key="2">
    <source>
        <dbReference type="EMBL" id="GAA0217090.1"/>
    </source>
</evidence>
<comment type="caution">
    <text evidence="2">The sequence shown here is derived from an EMBL/GenBank/DDBJ whole genome shotgun (WGS) entry which is preliminary data.</text>
</comment>
<keyword evidence="3" id="KW-1185">Reference proteome</keyword>
<accession>A0ABN0TB45</accession>
<evidence type="ECO:0000313" key="3">
    <source>
        <dbReference type="Proteomes" id="UP001500416"/>
    </source>
</evidence>